<proteinExistence type="predicted"/>
<sequence length="61" mass="6005">MFGSLLKIATDVVSTGVTVVAAVAEPFVGIAGEAIAAADQMIVAPTAEVVGEVCDSVKSVV</sequence>
<evidence type="ECO:0000313" key="2">
    <source>
        <dbReference type="Proteomes" id="UP000433183"/>
    </source>
</evidence>
<reference evidence="1 2" key="1">
    <citation type="submission" date="2019-11" db="EMBL/GenBank/DDBJ databases">
        <title>Characterization of a new Erwinia amylovora bacteriophage.</title>
        <authorList>
            <person name="Valentovich L.N."/>
            <person name="Akhremchuk A.E."/>
            <person name="Besarab N.V."/>
            <person name="Lagonenko A.L."/>
        </authorList>
    </citation>
    <scope>NUCLEOTIDE SEQUENCE [LARGE SCALE GENOMIC DNA]</scope>
</reference>
<accession>A0A6B9J5V8</accession>
<keyword evidence="2" id="KW-1185">Reference proteome</keyword>
<dbReference type="Proteomes" id="UP000433183">
    <property type="component" value="Segment"/>
</dbReference>
<protein>
    <submittedName>
        <fullName evidence="1">Uncharacterized protein</fullName>
    </submittedName>
</protein>
<evidence type="ECO:0000313" key="1">
    <source>
        <dbReference type="EMBL" id="QGZ16275.1"/>
    </source>
</evidence>
<dbReference type="EMBL" id="MN732867">
    <property type="protein sequence ID" value="QGZ16275.1"/>
    <property type="molecule type" value="Genomic_DNA"/>
</dbReference>
<organism evidence="1 2">
    <name type="scientific">Erwinia phage Hena1</name>
    <dbReference type="NCBI Taxonomy" id="2678601"/>
    <lineage>
        <taxon>Viruses</taxon>
        <taxon>Duplodnaviria</taxon>
        <taxon>Heunggongvirae</taxon>
        <taxon>Uroviricota</taxon>
        <taxon>Caudoviricetes</taxon>
        <taxon>Vequintavirinae</taxon>
        <taxon>Henunavirus</taxon>
        <taxon>Henunavirus hena1</taxon>
    </lineage>
</organism>
<gene>
    <name evidence="1" type="ORF">Hena1_01010</name>
</gene>
<name>A0A6B9J5V8_9CAUD</name>